<accession>A0AAV1YXW4</accession>
<name>A0AAV1YXW4_9ARAC</name>
<dbReference type="AlphaFoldDB" id="A0AAV1YXW4"/>
<feature type="compositionally biased region" description="Low complexity" evidence="1">
    <location>
        <begin position="23"/>
        <end position="35"/>
    </location>
</feature>
<keyword evidence="3" id="KW-1185">Reference proteome</keyword>
<proteinExistence type="predicted"/>
<dbReference type="Proteomes" id="UP001497382">
    <property type="component" value="Unassembled WGS sequence"/>
</dbReference>
<protein>
    <submittedName>
        <fullName evidence="2">Uncharacterized protein</fullName>
    </submittedName>
</protein>
<evidence type="ECO:0000313" key="3">
    <source>
        <dbReference type="Proteomes" id="UP001497382"/>
    </source>
</evidence>
<organism evidence="2 3">
    <name type="scientific">Larinioides sclopetarius</name>
    <dbReference type="NCBI Taxonomy" id="280406"/>
    <lineage>
        <taxon>Eukaryota</taxon>
        <taxon>Metazoa</taxon>
        <taxon>Ecdysozoa</taxon>
        <taxon>Arthropoda</taxon>
        <taxon>Chelicerata</taxon>
        <taxon>Arachnida</taxon>
        <taxon>Araneae</taxon>
        <taxon>Araneomorphae</taxon>
        <taxon>Entelegynae</taxon>
        <taxon>Araneoidea</taxon>
        <taxon>Araneidae</taxon>
        <taxon>Larinioides</taxon>
    </lineage>
</organism>
<feature type="region of interest" description="Disordered" evidence="1">
    <location>
        <begin position="1"/>
        <end position="54"/>
    </location>
</feature>
<reference evidence="2 3" key="1">
    <citation type="submission" date="2024-04" db="EMBL/GenBank/DDBJ databases">
        <authorList>
            <person name="Rising A."/>
            <person name="Reimegard J."/>
            <person name="Sonavane S."/>
            <person name="Akerstrom W."/>
            <person name="Nylinder S."/>
            <person name="Hedman E."/>
            <person name="Kallberg Y."/>
        </authorList>
    </citation>
    <scope>NUCLEOTIDE SEQUENCE [LARGE SCALE GENOMIC DNA]</scope>
</reference>
<evidence type="ECO:0000256" key="1">
    <source>
        <dbReference type="SAM" id="MobiDB-lite"/>
    </source>
</evidence>
<feature type="compositionally biased region" description="Basic and acidic residues" evidence="1">
    <location>
        <begin position="1"/>
        <end position="19"/>
    </location>
</feature>
<sequence length="54" mass="6136">MDKKNAELDGDKSFEEEIHGAASRNRNFTRRTSSTETHHSPNSRMCLSYFSSNG</sequence>
<gene>
    <name evidence="2" type="ORF">LARSCL_LOCUS1743</name>
</gene>
<dbReference type="EMBL" id="CAXIEN010000010">
    <property type="protein sequence ID" value="CAL1263916.1"/>
    <property type="molecule type" value="Genomic_DNA"/>
</dbReference>
<feature type="compositionally biased region" description="Polar residues" evidence="1">
    <location>
        <begin position="42"/>
        <end position="54"/>
    </location>
</feature>
<evidence type="ECO:0000313" key="2">
    <source>
        <dbReference type="EMBL" id="CAL1263916.1"/>
    </source>
</evidence>
<comment type="caution">
    <text evidence="2">The sequence shown here is derived from an EMBL/GenBank/DDBJ whole genome shotgun (WGS) entry which is preliminary data.</text>
</comment>